<protein>
    <submittedName>
        <fullName evidence="2">Uncharacterized protein</fullName>
    </submittedName>
</protein>
<sequence>MAVSVVSVARMLAAIYFVLGVFASAVTAAGVHFASGPVTQVTLAGPVTLSFDSMPPAYVFIGYPILSALGGSLLGALVAWLYNVFAPRIGPIRLKLD</sequence>
<evidence type="ECO:0000313" key="2">
    <source>
        <dbReference type="EMBL" id="TDK33749.1"/>
    </source>
</evidence>
<keyword evidence="3" id="KW-1185">Reference proteome</keyword>
<keyword evidence="1" id="KW-0812">Transmembrane</keyword>
<dbReference type="AlphaFoldDB" id="A0A4R5UEK6"/>
<dbReference type="RefSeq" id="WP_133393162.1">
    <property type="nucleotide sequence ID" value="NZ_SMTG01000002.1"/>
</dbReference>
<evidence type="ECO:0000313" key="3">
    <source>
        <dbReference type="Proteomes" id="UP000295543"/>
    </source>
</evidence>
<accession>A0A4R5UEK6</accession>
<keyword evidence="1" id="KW-0472">Membrane</keyword>
<name>A0A4R5UEK6_9GAMM</name>
<comment type="caution">
    <text evidence="2">The sequence shown here is derived from an EMBL/GenBank/DDBJ whole genome shotgun (WGS) entry which is preliminary data.</text>
</comment>
<feature type="transmembrane region" description="Helical" evidence="1">
    <location>
        <begin position="57"/>
        <end position="85"/>
    </location>
</feature>
<reference evidence="2 3" key="1">
    <citation type="submission" date="2019-03" db="EMBL/GenBank/DDBJ databases">
        <title>Luteimonas zhaokaii sp.nov., isolated from the rectal contents of Plateau pika in Yushu, Qinghai Province, China.</title>
        <authorList>
            <person name="Zhang G."/>
        </authorList>
    </citation>
    <scope>NUCLEOTIDE SEQUENCE [LARGE SCALE GENOMIC DNA]</scope>
    <source>
        <strain evidence="2 3">THG-MD21</strain>
    </source>
</reference>
<organism evidence="2 3">
    <name type="scientific">Luteimonas terrae</name>
    <dbReference type="NCBI Taxonomy" id="1530191"/>
    <lineage>
        <taxon>Bacteria</taxon>
        <taxon>Pseudomonadati</taxon>
        <taxon>Pseudomonadota</taxon>
        <taxon>Gammaproteobacteria</taxon>
        <taxon>Lysobacterales</taxon>
        <taxon>Lysobacteraceae</taxon>
        <taxon>Luteimonas</taxon>
    </lineage>
</organism>
<gene>
    <name evidence="2" type="ORF">E2F49_07115</name>
</gene>
<dbReference type="Proteomes" id="UP000295543">
    <property type="component" value="Unassembled WGS sequence"/>
</dbReference>
<keyword evidence="1" id="KW-1133">Transmembrane helix</keyword>
<evidence type="ECO:0000256" key="1">
    <source>
        <dbReference type="SAM" id="Phobius"/>
    </source>
</evidence>
<dbReference type="EMBL" id="SMTG01000002">
    <property type="protein sequence ID" value="TDK33749.1"/>
    <property type="molecule type" value="Genomic_DNA"/>
</dbReference>
<proteinExistence type="predicted"/>